<proteinExistence type="predicted"/>
<gene>
    <name evidence="2" type="ORF">GLAREA_12971</name>
</gene>
<feature type="compositionally biased region" description="Pro residues" evidence="1">
    <location>
        <begin position="24"/>
        <end position="34"/>
    </location>
</feature>
<dbReference type="EMBL" id="KE145364">
    <property type="protein sequence ID" value="EPE30248.1"/>
    <property type="molecule type" value="Genomic_DNA"/>
</dbReference>
<keyword evidence="3" id="KW-1185">Reference proteome</keyword>
<dbReference type="HOGENOM" id="CLU_296301_0_0_1"/>
<dbReference type="RefSeq" id="XP_008082641.1">
    <property type="nucleotide sequence ID" value="XM_008084450.1"/>
</dbReference>
<accession>S3DV25</accession>
<dbReference type="Proteomes" id="UP000016922">
    <property type="component" value="Unassembled WGS sequence"/>
</dbReference>
<feature type="region of interest" description="Disordered" evidence="1">
    <location>
        <begin position="1"/>
        <end position="54"/>
    </location>
</feature>
<dbReference type="GeneID" id="19472011"/>
<evidence type="ECO:0000313" key="3">
    <source>
        <dbReference type="Proteomes" id="UP000016922"/>
    </source>
</evidence>
<evidence type="ECO:0000256" key="1">
    <source>
        <dbReference type="SAM" id="MobiDB-lite"/>
    </source>
</evidence>
<protein>
    <submittedName>
        <fullName evidence="2">Uncharacterized protein</fullName>
    </submittedName>
</protein>
<dbReference type="AlphaFoldDB" id="S3DV25"/>
<sequence length="1019" mass="113132">MDIDSSPSMARGVLAPPVEQHQPVPDPRPPPPGTEQPRDFLAPPKPQLHSQSLVASSQVLTDGLPSVSVQLGAAASVSPIPAAYLPSGFSLGTPRTQSLAESEIDAFPQLDTPDEDLGDDLLPRVPKPFLEGGTPYQIEEQKPYKLTVQEQLVTRVSETVTNKTLGFVDQSDYLVELEAIPKDEIESTTSGAPGSLGEATYFTALAVVALAPGNYEPDEWGKQNADAAIGRFLKVLEQTSWDKTDFLFDGETSQGTEHPIRHPKWLEWNEDGRKRIRPMSKDAFGPIVAACYYTYNCPNSSEGVRTQSQRVIKRWVTYLSEHSWTIHTNWAKIEFVKPTYSSSDRVNTNGKLGIEAFLLLPHELYALKLCAESLSVPHSIIIPFFDIAVAVELAIPIIVKSLRDALDHVLDYFNYSTSFDIELIRGWRRSAIKGHFFINILAPAKTPILDAFEAACKVAFSKNAHIFIDPHARTLGFDTVILELIDGIIELFPEALKLFPLGSVLVDLFKQLLPWFDTEVLSEFFAFVIWFLPTIVAKDSDFGYFVWSFAVLLETRPSLVAWMRPSILSIFAAGANRGNPNGIWAWLADEKSTVMAQIKRFEDAHVNNWRCYAYTKNYEQWLKNDVNTNPNTHGPASSRLDYLLLQGLAKKGTPPLLPNVQLNLKLVWEGFATCIQGLKDEALRLFNTLGSYERQFVDRAGALVRETIDLVQGFTRNVWKEGIQTSRFVHSLAEGFVEYTAWTVSGLAHHMKWAKALSDLSLSSADIIHLKVRNVLDVSGAIKDLKDFTVMQIRAVGGELKQWVKSSGVLLTYMVWASSSISGVAGAEKMILHTLRLKSGPLFQWKFEADKGLTSFTNWADSRLDFTADVGKVVTQVTRAISGSLSVVGKDGERLISRILYLKSTIDGAAGLADCVLFQARALDSSIEEWHLELGVPKQYRKWIRCSVKSVASGKEMVKSIEKLADGRFVTRTYQDGIEKSGIILDKWGNELEKIGKGVGGAVQDVGDSIGKLFPGWHI</sequence>
<dbReference type="OrthoDB" id="5344006at2759"/>
<evidence type="ECO:0000313" key="2">
    <source>
        <dbReference type="EMBL" id="EPE30248.1"/>
    </source>
</evidence>
<organism evidence="2 3">
    <name type="scientific">Glarea lozoyensis (strain ATCC 20868 / MF5171)</name>
    <dbReference type="NCBI Taxonomy" id="1116229"/>
    <lineage>
        <taxon>Eukaryota</taxon>
        <taxon>Fungi</taxon>
        <taxon>Dikarya</taxon>
        <taxon>Ascomycota</taxon>
        <taxon>Pezizomycotina</taxon>
        <taxon>Leotiomycetes</taxon>
        <taxon>Helotiales</taxon>
        <taxon>Helotiaceae</taxon>
        <taxon>Glarea</taxon>
    </lineage>
</organism>
<dbReference type="KEGG" id="glz:GLAREA_12971"/>
<name>S3DV25_GLAL2</name>
<reference evidence="2 3" key="1">
    <citation type="journal article" date="2013" name="BMC Genomics">
        <title>Genomics-driven discovery of the pneumocandin biosynthetic gene cluster in the fungus Glarea lozoyensis.</title>
        <authorList>
            <person name="Chen L."/>
            <person name="Yue Q."/>
            <person name="Zhang X."/>
            <person name="Xiang M."/>
            <person name="Wang C."/>
            <person name="Li S."/>
            <person name="Che Y."/>
            <person name="Ortiz-Lopez F.J."/>
            <person name="Bills G.F."/>
            <person name="Liu X."/>
            <person name="An Z."/>
        </authorList>
    </citation>
    <scope>NUCLEOTIDE SEQUENCE [LARGE SCALE GENOMIC DNA]</scope>
    <source>
        <strain evidence="3">ATCC 20868 / MF5171</strain>
    </source>
</reference>